<accession>A0ABQ5W8D0</accession>
<dbReference type="InterPro" id="IPR001509">
    <property type="entry name" value="Epimerase_deHydtase"/>
</dbReference>
<organism evidence="5 6">
    <name type="scientific">Devosia nitrariae</name>
    <dbReference type="NCBI Taxonomy" id="2071872"/>
    <lineage>
        <taxon>Bacteria</taxon>
        <taxon>Pseudomonadati</taxon>
        <taxon>Pseudomonadota</taxon>
        <taxon>Alphaproteobacteria</taxon>
        <taxon>Hyphomicrobiales</taxon>
        <taxon>Devosiaceae</taxon>
        <taxon>Devosia</taxon>
    </lineage>
</organism>
<gene>
    <name evidence="5" type="ORF">GCM10010862_30840</name>
</gene>
<evidence type="ECO:0000256" key="3">
    <source>
        <dbReference type="ARBA" id="ARBA00023027"/>
    </source>
</evidence>
<proteinExistence type="inferred from homology"/>
<keyword evidence="3" id="KW-0520">NAD</keyword>
<dbReference type="Gene3D" id="3.40.50.720">
    <property type="entry name" value="NAD(P)-binding Rossmann-like Domain"/>
    <property type="match status" value="1"/>
</dbReference>
<dbReference type="SUPFAM" id="SSF51735">
    <property type="entry name" value="NAD(P)-binding Rossmann-fold domains"/>
    <property type="match status" value="1"/>
</dbReference>
<dbReference type="PANTHER" id="PTHR43103:SF5">
    <property type="entry name" value="4-EPIMERASE, PUTATIVE (AFU_ORTHOLOGUE AFUA_7G00360)-RELATED"/>
    <property type="match status" value="1"/>
</dbReference>
<sequence length="280" mass="31119">MKIAVTGASGGIGRAIVAEAERRGHGIVGIDRAEHPDVAANDKRRFILAGMENYETLVDALAGCDAVIHMAAIPSPGRHPDHVVHNNNVVGSYNILQAAAENGIKRICQASSVNAIGHSYSRKPRYDYFPIDEKHPNYSEDPYSLSKWICEQQADSFVRRYPDMVIASMRFHFVCDDKSIALRYLGPHSDATKHLWAYTRRDAAADACLLSLQAPFTGHEVFYIVAPDTTSDTPSRELAAQHLPEVPLEDGWNAHRSFFDSSKAERMLGWKHGNVDPRRL</sequence>
<feature type="domain" description="NAD-dependent epimerase/dehydratase" evidence="4">
    <location>
        <begin position="3"/>
        <end position="171"/>
    </location>
</feature>
<reference evidence="6" key="1">
    <citation type="journal article" date="2019" name="Int. J. Syst. Evol. Microbiol.">
        <title>The Global Catalogue of Microorganisms (GCM) 10K type strain sequencing project: providing services to taxonomists for standard genome sequencing and annotation.</title>
        <authorList>
            <consortium name="The Broad Institute Genomics Platform"/>
            <consortium name="The Broad Institute Genome Sequencing Center for Infectious Disease"/>
            <person name="Wu L."/>
            <person name="Ma J."/>
        </authorList>
    </citation>
    <scope>NUCLEOTIDE SEQUENCE [LARGE SCALE GENOMIC DNA]</scope>
    <source>
        <strain evidence="6">NBRC 112416</strain>
    </source>
</reference>
<dbReference type="EMBL" id="BSNS01000012">
    <property type="protein sequence ID" value="GLQ55825.1"/>
    <property type="molecule type" value="Genomic_DNA"/>
</dbReference>
<keyword evidence="6" id="KW-1185">Reference proteome</keyword>
<evidence type="ECO:0000313" key="6">
    <source>
        <dbReference type="Proteomes" id="UP001156691"/>
    </source>
</evidence>
<protein>
    <submittedName>
        <fullName evidence="5">Oxidoreductase</fullName>
    </submittedName>
</protein>
<dbReference type="InterPro" id="IPR036291">
    <property type="entry name" value="NAD(P)-bd_dom_sf"/>
</dbReference>
<evidence type="ECO:0000259" key="4">
    <source>
        <dbReference type="Pfam" id="PF01370"/>
    </source>
</evidence>
<name>A0ABQ5W8D0_9HYPH</name>
<evidence type="ECO:0000313" key="5">
    <source>
        <dbReference type="EMBL" id="GLQ55825.1"/>
    </source>
</evidence>
<evidence type="ECO:0000256" key="1">
    <source>
        <dbReference type="ARBA" id="ARBA00007637"/>
    </source>
</evidence>
<dbReference type="RefSeq" id="WP_284341236.1">
    <property type="nucleotide sequence ID" value="NZ_BSNS01000012.1"/>
</dbReference>
<evidence type="ECO:0000256" key="2">
    <source>
        <dbReference type="ARBA" id="ARBA00023002"/>
    </source>
</evidence>
<dbReference type="PANTHER" id="PTHR43103">
    <property type="entry name" value="NUCLEOSIDE-DIPHOSPHATE-SUGAR EPIMERASE"/>
    <property type="match status" value="1"/>
</dbReference>
<dbReference type="Proteomes" id="UP001156691">
    <property type="component" value="Unassembled WGS sequence"/>
</dbReference>
<dbReference type="Pfam" id="PF01370">
    <property type="entry name" value="Epimerase"/>
    <property type="match status" value="1"/>
</dbReference>
<keyword evidence="2" id="KW-0560">Oxidoreductase</keyword>
<comment type="similarity">
    <text evidence="1">Belongs to the NAD(P)-dependent epimerase/dehydratase family.</text>
</comment>
<comment type="caution">
    <text evidence="5">The sequence shown here is derived from an EMBL/GenBank/DDBJ whole genome shotgun (WGS) entry which is preliminary data.</text>
</comment>